<dbReference type="AlphaFoldDB" id="A0A0F9YUJ1"/>
<sequence length="105" mass="12279">MPLSKYMKKKIIYISIPVIFIALAVLYFYYGPAPNKLSKCPDDYADTDAEFNEKMADMNKWTNAFYDNHPGATLSDWNKARYQFWIDNKCTEALKRYEEAKALSN</sequence>
<evidence type="ECO:0000313" key="2">
    <source>
        <dbReference type="EMBL" id="KKP30106.1"/>
    </source>
</evidence>
<dbReference type="EMBL" id="LBOG01000004">
    <property type="protein sequence ID" value="KKP30106.1"/>
    <property type="molecule type" value="Genomic_DNA"/>
</dbReference>
<dbReference type="Proteomes" id="UP000034934">
    <property type="component" value="Unassembled WGS sequence"/>
</dbReference>
<feature type="transmembrane region" description="Helical" evidence="1">
    <location>
        <begin position="12"/>
        <end position="30"/>
    </location>
</feature>
<gene>
    <name evidence="2" type="ORF">UR19_C0004G0014</name>
</gene>
<keyword evidence="1" id="KW-1133">Transmembrane helix</keyword>
<comment type="caution">
    <text evidence="2">The sequence shown here is derived from an EMBL/GenBank/DDBJ whole genome shotgun (WGS) entry which is preliminary data.</text>
</comment>
<protein>
    <submittedName>
        <fullName evidence="2">Uncharacterized protein</fullName>
    </submittedName>
</protein>
<proteinExistence type="predicted"/>
<evidence type="ECO:0000313" key="3">
    <source>
        <dbReference type="Proteomes" id="UP000034934"/>
    </source>
</evidence>
<accession>A0A0F9YUJ1</accession>
<organism evidence="2 3">
    <name type="scientific">Candidatus Nomurabacteria bacterium GW2011_GWF1_31_48</name>
    <dbReference type="NCBI Taxonomy" id="1618767"/>
    <lineage>
        <taxon>Bacteria</taxon>
        <taxon>Candidatus Nomuraibacteriota</taxon>
    </lineage>
</organism>
<reference evidence="2 3" key="1">
    <citation type="journal article" date="2015" name="Nature">
        <title>rRNA introns, odd ribosomes, and small enigmatic genomes across a large radiation of phyla.</title>
        <authorList>
            <person name="Brown C.T."/>
            <person name="Hug L.A."/>
            <person name="Thomas B.C."/>
            <person name="Sharon I."/>
            <person name="Castelle C.J."/>
            <person name="Singh A."/>
            <person name="Wilkins M.J."/>
            <person name="Williams K.H."/>
            <person name="Banfield J.F."/>
        </authorList>
    </citation>
    <scope>NUCLEOTIDE SEQUENCE [LARGE SCALE GENOMIC DNA]</scope>
</reference>
<name>A0A0F9YUJ1_9BACT</name>
<keyword evidence="1" id="KW-0472">Membrane</keyword>
<keyword evidence="1" id="KW-0812">Transmembrane</keyword>
<evidence type="ECO:0000256" key="1">
    <source>
        <dbReference type="SAM" id="Phobius"/>
    </source>
</evidence>